<evidence type="ECO:0000313" key="16">
    <source>
        <dbReference type="EMBL" id="OCK72949.1"/>
    </source>
</evidence>
<evidence type="ECO:0000256" key="12">
    <source>
        <dbReference type="ARBA" id="ARBA00023128"/>
    </source>
</evidence>
<keyword evidence="8" id="KW-0999">Mitochondrion inner membrane</keyword>
<keyword evidence="10 14" id="KW-1133">Transmembrane helix</keyword>
<evidence type="ECO:0000256" key="3">
    <source>
        <dbReference type="ARBA" id="ARBA00022448"/>
    </source>
</evidence>
<name>A0A8E2J8Q4_9PEZI</name>
<keyword evidence="17" id="KW-1185">Reference proteome</keyword>
<feature type="domain" description="Cytochrome b/b6 C-terminal region profile" evidence="15">
    <location>
        <begin position="46"/>
        <end position="98"/>
    </location>
</feature>
<evidence type="ECO:0000256" key="6">
    <source>
        <dbReference type="ARBA" id="ARBA00022692"/>
    </source>
</evidence>
<feature type="non-terminal residue" evidence="16">
    <location>
        <position position="1"/>
    </location>
</feature>
<reference evidence="16 17" key="1">
    <citation type="journal article" date="2016" name="Nat. Commun.">
        <title>Ectomycorrhizal ecology is imprinted in the genome of the dominant symbiotic fungus Cenococcum geophilum.</title>
        <authorList>
            <consortium name="DOE Joint Genome Institute"/>
            <person name="Peter M."/>
            <person name="Kohler A."/>
            <person name="Ohm R.A."/>
            <person name="Kuo A."/>
            <person name="Krutzmann J."/>
            <person name="Morin E."/>
            <person name="Arend M."/>
            <person name="Barry K.W."/>
            <person name="Binder M."/>
            <person name="Choi C."/>
            <person name="Clum A."/>
            <person name="Copeland A."/>
            <person name="Grisel N."/>
            <person name="Haridas S."/>
            <person name="Kipfer T."/>
            <person name="LaButti K."/>
            <person name="Lindquist E."/>
            <person name="Lipzen A."/>
            <person name="Maire R."/>
            <person name="Meier B."/>
            <person name="Mihaltcheva S."/>
            <person name="Molinier V."/>
            <person name="Murat C."/>
            <person name="Poggeler S."/>
            <person name="Quandt C.A."/>
            <person name="Sperisen C."/>
            <person name="Tritt A."/>
            <person name="Tisserant E."/>
            <person name="Crous P.W."/>
            <person name="Henrissat B."/>
            <person name="Nehls U."/>
            <person name="Egli S."/>
            <person name="Spatafora J.W."/>
            <person name="Grigoriev I.V."/>
            <person name="Martin F.M."/>
        </authorList>
    </citation>
    <scope>NUCLEOTIDE SEQUENCE [LARGE SCALE GENOMIC DNA]</scope>
    <source>
        <strain evidence="16 17">CBS 459.81</strain>
    </source>
</reference>
<keyword evidence="3" id="KW-0813">Transport</keyword>
<keyword evidence="13 14" id="KW-0472">Membrane</keyword>
<evidence type="ECO:0000256" key="9">
    <source>
        <dbReference type="ARBA" id="ARBA00022982"/>
    </source>
</evidence>
<dbReference type="Gene3D" id="1.20.810.10">
    <property type="entry name" value="Cytochrome Bc1 Complex, Chain C"/>
    <property type="match status" value="1"/>
</dbReference>
<evidence type="ECO:0000256" key="2">
    <source>
        <dbReference type="ARBA" id="ARBA00013531"/>
    </source>
</evidence>
<accession>A0A8E2J8Q4</accession>
<evidence type="ECO:0000259" key="15">
    <source>
        <dbReference type="PROSITE" id="PS51003"/>
    </source>
</evidence>
<dbReference type="InterPro" id="IPR027387">
    <property type="entry name" value="Cytb/b6-like_sf"/>
</dbReference>
<evidence type="ECO:0000256" key="7">
    <source>
        <dbReference type="ARBA" id="ARBA00022723"/>
    </source>
</evidence>
<evidence type="ECO:0000256" key="14">
    <source>
        <dbReference type="SAM" id="Phobius"/>
    </source>
</evidence>
<evidence type="ECO:0000256" key="10">
    <source>
        <dbReference type="ARBA" id="ARBA00022989"/>
    </source>
</evidence>
<dbReference type="SUPFAM" id="SSF81342">
    <property type="entry name" value="Transmembrane di-heme cytochromes"/>
    <property type="match status" value="1"/>
</dbReference>
<evidence type="ECO:0000256" key="8">
    <source>
        <dbReference type="ARBA" id="ARBA00022792"/>
    </source>
</evidence>
<dbReference type="PROSITE" id="PS51003">
    <property type="entry name" value="CYTB_CTER"/>
    <property type="match status" value="1"/>
</dbReference>
<gene>
    <name evidence="16" type="ORF">K432DRAFT_314207</name>
</gene>
<dbReference type="GO" id="GO:0016491">
    <property type="term" value="F:oxidoreductase activity"/>
    <property type="evidence" value="ECO:0007669"/>
    <property type="project" value="UniProtKB-UniRule"/>
</dbReference>
<dbReference type="EMBL" id="KV746133">
    <property type="protein sequence ID" value="OCK72949.1"/>
    <property type="molecule type" value="Genomic_DNA"/>
</dbReference>
<evidence type="ECO:0000256" key="1">
    <source>
        <dbReference type="ARBA" id="ARBA00004448"/>
    </source>
</evidence>
<feature type="transmembrane region" description="Helical" evidence="14">
    <location>
        <begin position="56"/>
        <end position="82"/>
    </location>
</feature>
<protein>
    <recommendedName>
        <fullName evidence="2">Cytochrome b</fullName>
    </recommendedName>
</protein>
<organism evidence="16 17">
    <name type="scientific">Lepidopterella palustris CBS 459.81</name>
    <dbReference type="NCBI Taxonomy" id="1314670"/>
    <lineage>
        <taxon>Eukaryota</taxon>
        <taxon>Fungi</taxon>
        <taxon>Dikarya</taxon>
        <taxon>Ascomycota</taxon>
        <taxon>Pezizomycotina</taxon>
        <taxon>Dothideomycetes</taxon>
        <taxon>Pleosporomycetidae</taxon>
        <taxon>Mytilinidiales</taxon>
        <taxon>Argynnaceae</taxon>
        <taxon>Lepidopterella</taxon>
    </lineage>
</organism>
<keyword evidence="12" id="KW-0496">Mitochondrion</keyword>
<dbReference type="AlphaFoldDB" id="A0A8E2J8Q4"/>
<comment type="subcellular location">
    <subcellularLocation>
        <location evidence="1">Mitochondrion inner membrane</location>
        <topology evidence="1">Multi-pass membrane protein</topology>
    </subcellularLocation>
</comment>
<evidence type="ECO:0000256" key="11">
    <source>
        <dbReference type="ARBA" id="ARBA00023004"/>
    </source>
</evidence>
<keyword evidence="5" id="KW-0679">Respiratory chain</keyword>
<dbReference type="InterPro" id="IPR005798">
    <property type="entry name" value="Cyt_b/b6_C"/>
</dbReference>
<feature type="transmembrane region" description="Helical" evidence="14">
    <location>
        <begin position="14"/>
        <end position="36"/>
    </location>
</feature>
<keyword evidence="6 14" id="KW-0812">Transmembrane</keyword>
<keyword evidence="9" id="KW-0249">Electron transport</keyword>
<keyword evidence="11" id="KW-0408">Iron</keyword>
<evidence type="ECO:0000313" key="17">
    <source>
        <dbReference type="Proteomes" id="UP000250266"/>
    </source>
</evidence>
<dbReference type="GO" id="GO:0022904">
    <property type="term" value="P:respiratory electron transport chain"/>
    <property type="evidence" value="ECO:0007669"/>
    <property type="project" value="InterPro"/>
</dbReference>
<keyword evidence="4" id="KW-0349">Heme</keyword>
<dbReference type="Pfam" id="PF13631">
    <property type="entry name" value="Cytochrom_B_N_2"/>
    <property type="match status" value="1"/>
</dbReference>
<dbReference type="Proteomes" id="UP000250266">
    <property type="component" value="Unassembled WGS sequence"/>
</dbReference>
<sequence>GGFSINNTNLNRFFLLYFILYFILATLVLIHLIVLYNTIGLSNSLGVLDNYNKLPFTFYFLFKNLVTILLFIFILFIFVFFIRNILDNSENYIIVNLI</sequence>
<evidence type="ECO:0000256" key="5">
    <source>
        <dbReference type="ARBA" id="ARBA00022660"/>
    </source>
</evidence>
<proteinExistence type="predicted"/>
<dbReference type="GO" id="GO:0046872">
    <property type="term" value="F:metal ion binding"/>
    <property type="evidence" value="ECO:0007669"/>
    <property type="project" value="UniProtKB-KW"/>
</dbReference>
<dbReference type="InterPro" id="IPR005797">
    <property type="entry name" value="Cyt_b/b6_N"/>
</dbReference>
<dbReference type="InterPro" id="IPR016174">
    <property type="entry name" value="Di-haem_cyt_TM"/>
</dbReference>
<keyword evidence="7" id="KW-0479">Metal-binding</keyword>
<evidence type="ECO:0000256" key="4">
    <source>
        <dbReference type="ARBA" id="ARBA00022617"/>
    </source>
</evidence>
<dbReference type="GO" id="GO:0005743">
    <property type="term" value="C:mitochondrial inner membrane"/>
    <property type="evidence" value="ECO:0007669"/>
    <property type="project" value="UniProtKB-SubCell"/>
</dbReference>
<dbReference type="GO" id="GO:0009055">
    <property type="term" value="F:electron transfer activity"/>
    <property type="evidence" value="ECO:0007669"/>
    <property type="project" value="InterPro"/>
</dbReference>
<evidence type="ECO:0000256" key="13">
    <source>
        <dbReference type="ARBA" id="ARBA00023136"/>
    </source>
</evidence>